<dbReference type="EMBL" id="KI913962">
    <property type="protein sequence ID" value="ETW01998.1"/>
    <property type="molecule type" value="Genomic_DNA"/>
</dbReference>
<evidence type="ECO:0000259" key="7">
    <source>
        <dbReference type="PROSITE" id="PS50042"/>
    </source>
</evidence>
<organism evidence="9">
    <name type="scientific">Aphanomyces invadans</name>
    <dbReference type="NCBI Taxonomy" id="157072"/>
    <lineage>
        <taxon>Eukaryota</taxon>
        <taxon>Sar</taxon>
        <taxon>Stramenopiles</taxon>
        <taxon>Oomycota</taxon>
        <taxon>Saprolegniomycetes</taxon>
        <taxon>Saprolegniales</taxon>
        <taxon>Verrucalvaceae</taxon>
        <taxon>Aphanomyces</taxon>
    </lineage>
</organism>
<dbReference type="InterPro" id="IPR046342">
    <property type="entry name" value="CBS_dom_sf"/>
</dbReference>
<evidence type="ECO:0000259" key="8">
    <source>
        <dbReference type="PROSITE" id="PS51846"/>
    </source>
</evidence>
<dbReference type="PANTHER" id="PTHR12064">
    <property type="entry name" value="METAL TRANSPORTER CNNM"/>
    <property type="match status" value="1"/>
</dbReference>
<evidence type="ECO:0000256" key="4">
    <source>
        <dbReference type="ARBA" id="ARBA00023136"/>
    </source>
</evidence>
<dbReference type="PANTHER" id="PTHR12064:SF94">
    <property type="entry name" value="UNEXTENDED PROTEIN"/>
    <property type="match status" value="1"/>
</dbReference>
<dbReference type="InterPro" id="IPR000595">
    <property type="entry name" value="cNMP-bd_dom"/>
</dbReference>
<dbReference type="AlphaFoldDB" id="A0A024U8S8"/>
<accession>A0A024U8S8</accession>
<feature type="transmembrane region" description="Helical" evidence="6">
    <location>
        <begin position="114"/>
        <end position="131"/>
    </location>
</feature>
<gene>
    <name evidence="9" type="ORF">H310_06516</name>
</gene>
<feature type="transmembrane region" description="Helical" evidence="6">
    <location>
        <begin position="86"/>
        <end position="108"/>
    </location>
</feature>
<name>A0A024U8S8_9STRA</name>
<evidence type="ECO:0000256" key="6">
    <source>
        <dbReference type="SAM" id="Phobius"/>
    </source>
</evidence>
<protein>
    <recommendedName>
        <fullName evidence="10">CNNM transmembrane domain-containing protein</fullName>
    </recommendedName>
</protein>
<evidence type="ECO:0000256" key="2">
    <source>
        <dbReference type="ARBA" id="ARBA00022692"/>
    </source>
</evidence>
<evidence type="ECO:0000256" key="1">
    <source>
        <dbReference type="ARBA" id="ARBA00004141"/>
    </source>
</evidence>
<evidence type="ECO:0000256" key="3">
    <source>
        <dbReference type="ARBA" id="ARBA00022989"/>
    </source>
</evidence>
<dbReference type="Gene3D" id="3.10.580.10">
    <property type="entry name" value="CBS-domain"/>
    <property type="match status" value="1"/>
</dbReference>
<dbReference type="GO" id="GO:0016020">
    <property type="term" value="C:membrane"/>
    <property type="evidence" value="ECO:0007669"/>
    <property type="project" value="UniProtKB-SubCell"/>
</dbReference>
<feature type="transmembrane region" description="Helical" evidence="6">
    <location>
        <begin position="20"/>
        <end position="44"/>
    </location>
</feature>
<reference evidence="9" key="1">
    <citation type="submission" date="2013-12" db="EMBL/GenBank/DDBJ databases">
        <title>The Genome Sequence of Aphanomyces invadans NJM9701.</title>
        <authorList>
            <consortium name="The Broad Institute Genomics Platform"/>
            <person name="Russ C."/>
            <person name="Tyler B."/>
            <person name="van West P."/>
            <person name="Dieguez-Uribeondo J."/>
            <person name="Young S.K."/>
            <person name="Zeng Q."/>
            <person name="Gargeya S."/>
            <person name="Fitzgerald M."/>
            <person name="Abouelleil A."/>
            <person name="Alvarado L."/>
            <person name="Chapman S.B."/>
            <person name="Gainer-Dewar J."/>
            <person name="Goldberg J."/>
            <person name="Griggs A."/>
            <person name="Gujja S."/>
            <person name="Hansen M."/>
            <person name="Howarth C."/>
            <person name="Imamovic A."/>
            <person name="Ireland A."/>
            <person name="Larimer J."/>
            <person name="McCowan C."/>
            <person name="Murphy C."/>
            <person name="Pearson M."/>
            <person name="Poon T.W."/>
            <person name="Priest M."/>
            <person name="Roberts A."/>
            <person name="Saif S."/>
            <person name="Shea T."/>
            <person name="Sykes S."/>
            <person name="Wortman J."/>
            <person name="Nusbaum C."/>
            <person name="Birren B."/>
        </authorList>
    </citation>
    <scope>NUCLEOTIDE SEQUENCE [LARGE SCALE GENOMIC DNA]</scope>
    <source>
        <strain evidence="9">NJM9701</strain>
    </source>
</reference>
<dbReference type="STRING" id="157072.A0A024U8S8"/>
<keyword evidence="4 5" id="KW-0472">Membrane</keyword>
<dbReference type="eggNOG" id="KOG2118">
    <property type="taxonomic scope" value="Eukaryota"/>
</dbReference>
<keyword evidence="2 5" id="KW-0812">Transmembrane</keyword>
<proteinExistence type="predicted"/>
<feature type="transmembrane region" description="Helical" evidence="6">
    <location>
        <begin position="143"/>
        <end position="162"/>
    </location>
</feature>
<dbReference type="CDD" id="cd04590">
    <property type="entry name" value="CBS_pair_CorC_HlyC_assoc"/>
    <property type="match status" value="1"/>
</dbReference>
<evidence type="ECO:0008006" key="10">
    <source>
        <dbReference type="Google" id="ProtNLM"/>
    </source>
</evidence>
<evidence type="ECO:0000256" key="5">
    <source>
        <dbReference type="PROSITE-ProRule" id="PRU01193"/>
    </source>
</evidence>
<dbReference type="InterPro" id="IPR002550">
    <property type="entry name" value="CNNM"/>
</dbReference>
<sequence length="573" mass="62582">MIQQHGGGGGGSANWSTDEWMFRISIILVLVLLAAVFSGLTLGLMSLDKTGLDIVIATGEDPKATVEERINAKHARKIRPIRQDGHLLLTTLLFGNVAVNSIMAILMADMTSGTVGFIVSTVVLVIFGELVPQALCSKHPLAIGAAALPVIRLLLASMYIVAKPIALVLDWAVGKDMGTLFSKGELEKMLDIHVAQKKLDSDELAIMKGAMYYKQTAVSSIMTPIADAFTLPGSTVLDQPTIERIYAAGFTRVPVWGRDLNDILGVVFAKDLIFVHPQDNGTLLDFMHLFGRSVHRVWPDSSLGDVLHAFKLGRTHLAIVHDVNNWSDVDPFYETQGVVTLEDIVEEILQTDILDERDVVEGEMAARNKRLHHPSFDTGVRHILDNNTTCKSMDEPEAMSLAKHLVATHPVFQVSTSAGVPLTAATVAALLMRSAIVEFDADQEYPPLYEMHTVAPPHCMVIVQGSVTVTTSEGKTSTAGLWTVLSAHSLLGAEGDVRSDMTATVARASYTRCLRISRLEFQRMLRPVQLTNNTSELTLKRHQSSHAINTVGRVRRSRKNPPTGHVADIVQYV</sequence>
<dbReference type="InterPro" id="IPR045095">
    <property type="entry name" value="ACDP"/>
</dbReference>
<dbReference type="RefSeq" id="XP_008869846.1">
    <property type="nucleotide sequence ID" value="XM_008871624.1"/>
</dbReference>
<comment type="subcellular location">
    <subcellularLocation>
        <location evidence="1">Membrane</location>
        <topology evidence="1">Multi-pass membrane protein</topology>
    </subcellularLocation>
</comment>
<dbReference type="Pfam" id="PF01595">
    <property type="entry name" value="CNNM"/>
    <property type="match status" value="1"/>
</dbReference>
<feature type="domain" description="CNNM transmembrane" evidence="8">
    <location>
        <begin position="16"/>
        <end position="203"/>
    </location>
</feature>
<feature type="domain" description="Cyclic nucleotide-binding" evidence="7">
    <location>
        <begin position="461"/>
        <end position="527"/>
    </location>
</feature>
<dbReference type="GeneID" id="20083566"/>
<keyword evidence="3 5" id="KW-1133">Transmembrane helix</keyword>
<dbReference type="SUPFAM" id="SSF54631">
    <property type="entry name" value="CBS-domain pair"/>
    <property type="match status" value="1"/>
</dbReference>
<dbReference type="InterPro" id="IPR044751">
    <property type="entry name" value="Ion_transp-like_CBS"/>
</dbReference>
<dbReference type="PROSITE" id="PS51846">
    <property type="entry name" value="CNNM"/>
    <property type="match status" value="1"/>
</dbReference>
<dbReference type="OrthoDB" id="5353557at2759"/>
<dbReference type="VEuPathDB" id="FungiDB:H310_06516"/>
<dbReference type="PROSITE" id="PS50042">
    <property type="entry name" value="CNMP_BINDING_3"/>
    <property type="match status" value="1"/>
</dbReference>
<dbReference type="GO" id="GO:0010960">
    <property type="term" value="P:magnesium ion homeostasis"/>
    <property type="evidence" value="ECO:0007669"/>
    <property type="project" value="InterPro"/>
</dbReference>
<evidence type="ECO:0000313" key="9">
    <source>
        <dbReference type="EMBL" id="ETW01998.1"/>
    </source>
</evidence>